<feature type="transmembrane region" description="Helical" evidence="1">
    <location>
        <begin position="137"/>
        <end position="156"/>
    </location>
</feature>
<sequence length="205" mass="23337">MMITPNFHFESQRKIFHSYSIIFPFIYLFMPKIYMVIFLFILLVPTIYIDFNRHHNLDIRNFVDRFFGKFIRASEAHGTFKLSGASFMIAGFFITALLFAKPLAITSWLILIISDSLAALVGTKIGTINETGKSKEGSIAFLSSAILISIVCYVFIGYDTNFFIIIISCICTTLSEYYAKKININDNLLIPLVYSLSTSILLFII</sequence>
<keyword evidence="1" id="KW-0812">Transmembrane</keyword>
<keyword evidence="1" id="KW-0472">Membrane</keyword>
<feature type="transmembrane region" description="Helical" evidence="1">
    <location>
        <begin position="105"/>
        <end position="125"/>
    </location>
</feature>
<keyword evidence="3" id="KW-1185">Reference proteome</keyword>
<protein>
    <submittedName>
        <fullName evidence="2">SEC59 family protein</fullName>
    </submittedName>
</protein>
<evidence type="ECO:0000313" key="2">
    <source>
        <dbReference type="EMBL" id="WPY01217.1"/>
    </source>
</evidence>
<feature type="transmembrane region" description="Helical" evidence="1">
    <location>
        <begin position="188"/>
        <end position="204"/>
    </location>
</feature>
<organism evidence="2 3">
    <name type="scientific">Candidatus Trichorickettsia mobilis</name>
    <dbReference type="NCBI Taxonomy" id="1346319"/>
    <lineage>
        <taxon>Bacteria</taxon>
        <taxon>Pseudomonadati</taxon>
        <taxon>Pseudomonadota</taxon>
        <taxon>Alphaproteobacteria</taxon>
        <taxon>Rickettsiales</taxon>
        <taxon>Rickettsiaceae</taxon>
        <taxon>Rickettsieae</taxon>
        <taxon>Candidatus Trichorickettsia</taxon>
    </lineage>
</organism>
<evidence type="ECO:0000256" key="1">
    <source>
        <dbReference type="SAM" id="Phobius"/>
    </source>
</evidence>
<evidence type="ECO:0000313" key="3">
    <source>
        <dbReference type="Proteomes" id="UP001326613"/>
    </source>
</evidence>
<dbReference type="PANTHER" id="PTHR31303:SF1">
    <property type="entry name" value="CTP-DEPENDENT DIACYLGLYCEROL KINASE 1"/>
    <property type="match status" value="1"/>
</dbReference>
<keyword evidence="1" id="KW-1133">Transmembrane helix</keyword>
<dbReference type="Proteomes" id="UP001326613">
    <property type="component" value="Chromosome"/>
</dbReference>
<feature type="transmembrane region" description="Helical" evidence="1">
    <location>
        <begin position="79"/>
        <end position="99"/>
    </location>
</feature>
<accession>A0ABZ0UT69</accession>
<gene>
    <name evidence="2" type="ORF">Trichorick_01123</name>
</gene>
<dbReference type="InterPro" id="IPR037997">
    <property type="entry name" value="Dgk1-like"/>
</dbReference>
<reference evidence="2 3" key="1">
    <citation type="submission" date="2022-10" db="EMBL/GenBank/DDBJ databases">
        <title>Host association and intracellularity evolved multiple times independently in the Rickettsiales.</title>
        <authorList>
            <person name="Castelli M."/>
            <person name="Nardi T."/>
            <person name="Gammuto L."/>
            <person name="Bellinzona G."/>
            <person name="Sabaneyeva E."/>
            <person name="Potekhin A."/>
            <person name="Serra V."/>
            <person name="Petroni G."/>
            <person name="Sassera D."/>
        </authorList>
    </citation>
    <scope>NUCLEOTIDE SEQUENCE [LARGE SCALE GENOMIC DNA]</scope>
    <source>
        <strain evidence="2 3">Kr 154-4</strain>
    </source>
</reference>
<dbReference type="PANTHER" id="PTHR31303">
    <property type="entry name" value="CTP-DEPENDENT DIACYLGLYCEROL KINASE 1"/>
    <property type="match status" value="1"/>
</dbReference>
<dbReference type="EMBL" id="CP112932">
    <property type="protein sequence ID" value="WPY01217.1"/>
    <property type="molecule type" value="Genomic_DNA"/>
</dbReference>
<name>A0ABZ0UT69_9RICK</name>
<proteinExistence type="predicted"/>